<evidence type="ECO:0000313" key="2">
    <source>
        <dbReference type="EMBL" id="KAJ1139917.1"/>
    </source>
</evidence>
<comment type="caution">
    <text evidence="2">The sequence shown here is derived from an EMBL/GenBank/DDBJ whole genome shotgun (WGS) entry which is preliminary data.</text>
</comment>
<gene>
    <name evidence="2" type="ORF">NDU88_006279</name>
</gene>
<dbReference type="EMBL" id="JANPWB010000010">
    <property type="protein sequence ID" value="KAJ1139917.1"/>
    <property type="molecule type" value="Genomic_DNA"/>
</dbReference>
<dbReference type="Proteomes" id="UP001066276">
    <property type="component" value="Chromosome 6"/>
</dbReference>
<accession>A0AAV7QH54</accession>
<proteinExistence type="predicted"/>
<reference evidence="2" key="1">
    <citation type="journal article" date="2022" name="bioRxiv">
        <title>Sequencing and chromosome-scale assembly of the giantPleurodeles waltlgenome.</title>
        <authorList>
            <person name="Brown T."/>
            <person name="Elewa A."/>
            <person name="Iarovenko S."/>
            <person name="Subramanian E."/>
            <person name="Araus A.J."/>
            <person name="Petzold A."/>
            <person name="Susuki M."/>
            <person name="Suzuki K.-i.T."/>
            <person name="Hayashi T."/>
            <person name="Toyoda A."/>
            <person name="Oliveira C."/>
            <person name="Osipova E."/>
            <person name="Leigh N.D."/>
            <person name="Simon A."/>
            <person name="Yun M.H."/>
        </authorList>
    </citation>
    <scope>NUCLEOTIDE SEQUENCE</scope>
    <source>
        <strain evidence="2">20211129_DDA</strain>
        <tissue evidence="2">Liver</tissue>
    </source>
</reference>
<feature type="region of interest" description="Disordered" evidence="1">
    <location>
        <begin position="74"/>
        <end position="123"/>
    </location>
</feature>
<sequence length="123" mass="13133">MNPKVGWSQVDNGDAADIDYDLETSTVVSLNEVESTLEGSNETCAANLEVPLNSKIAVAKDVEAVVADITQLSGDQKKLSDRSTGNEYNLTAPSHSAKTTDTREASHGYTWDSTWEEASAGIP</sequence>
<protein>
    <submittedName>
        <fullName evidence="2">Uncharacterized protein</fullName>
    </submittedName>
</protein>
<evidence type="ECO:0000256" key="1">
    <source>
        <dbReference type="SAM" id="MobiDB-lite"/>
    </source>
</evidence>
<evidence type="ECO:0000313" key="3">
    <source>
        <dbReference type="Proteomes" id="UP001066276"/>
    </source>
</evidence>
<organism evidence="2 3">
    <name type="scientific">Pleurodeles waltl</name>
    <name type="common">Iberian ribbed newt</name>
    <dbReference type="NCBI Taxonomy" id="8319"/>
    <lineage>
        <taxon>Eukaryota</taxon>
        <taxon>Metazoa</taxon>
        <taxon>Chordata</taxon>
        <taxon>Craniata</taxon>
        <taxon>Vertebrata</taxon>
        <taxon>Euteleostomi</taxon>
        <taxon>Amphibia</taxon>
        <taxon>Batrachia</taxon>
        <taxon>Caudata</taxon>
        <taxon>Salamandroidea</taxon>
        <taxon>Salamandridae</taxon>
        <taxon>Pleurodelinae</taxon>
        <taxon>Pleurodeles</taxon>
    </lineage>
</organism>
<dbReference type="AlphaFoldDB" id="A0AAV7QH54"/>
<name>A0AAV7QH54_PLEWA</name>
<feature type="compositionally biased region" description="Polar residues" evidence="1">
    <location>
        <begin position="82"/>
        <end position="97"/>
    </location>
</feature>
<keyword evidence="3" id="KW-1185">Reference proteome</keyword>